<keyword evidence="3" id="KW-1185">Reference proteome</keyword>
<dbReference type="Proteomes" id="UP000233332">
    <property type="component" value="Unassembled WGS sequence"/>
</dbReference>
<evidence type="ECO:0000256" key="1">
    <source>
        <dbReference type="SAM" id="SignalP"/>
    </source>
</evidence>
<dbReference type="InterPro" id="IPR010634">
    <property type="entry name" value="DUF1223"/>
</dbReference>
<feature type="signal peptide" evidence="1">
    <location>
        <begin position="1"/>
        <end position="24"/>
    </location>
</feature>
<keyword evidence="1" id="KW-0732">Signal</keyword>
<dbReference type="RefSeq" id="WP_101299072.1">
    <property type="nucleotide sequence ID" value="NZ_NXGX01000001.1"/>
</dbReference>
<feature type="chain" id="PRO_5014859134" evidence="1">
    <location>
        <begin position="25"/>
        <end position="247"/>
    </location>
</feature>
<protein>
    <submittedName>
        <fullName evidence="2">DUF1223 domain-containing protein</fullName>
    </submittedName>
</protein>
<dbReference type="PANTHER" id="PTHR36057">
    <property type="match status" value="1"/>
</dbReference>
<dbReference type="Pfam" id="PF06764">
    <property type="entry name" value="DUF1223"/>
    <property type="match status" value="1"/>
</dbReference>
<sequence length="247" mass="27552">MKHTRPLIFALTLAIVGFPPPLMASESITPRAVVELYTSEGCSSCPPADRVLYELNQERSDLLVLSYHVDYWNYLGWTDPFSDSMFSERQREYAQHMRERYVYTPQAIINGEHVVRATQKQRIGDTSNSAEPLHDIATLMVENHEQQQPATGTITLQSLSAAKHSSPLKLWLVGFDREHARDVRSGENAGKRLVHANVVREMIDLGTWNGSADERTFAMKTAGDGGVALLVQQGRGGPIIAASMVRF</sequence>
<gene>
    <name evidence="2" type="ORF">COO92_00845</name>
</gene>
<dbReference type="PANTHER" id="PTHR36057:SF1">
    <property type="entry name" value="LIPOPROTEIN LIPID ATTACHMENT SITE-LIKE PROTEIN, PUTATIVE (DUF1223)-RELATED"/>
    <property type="match status" value="1"/>
</dbReference>
<evidence type="ECO:0000313" key="2">
    <source>
        <dbReference type="EMBL" id="PKR59954.1"/>
    </source>
</evidence>
<accession>A0A2N3LAW9</accession>
<dbReference type="EMBL" id="NXGX01000001">
    <property type="protein sequence ID" value="PKR59954.1"/>
    <property type="molecule type" value="Genomic_DNA"/>
</dbReference>
<reference evidence="2 3" key="1">
    <citation type="submission" date="2017-09" db="EMBL/GenBank/DDBJ databases">
        <title>Biodiversity and function of Thalassospira species in the particle-attached aromatic-hydrocarbon-degrading consortia from the surface seawater of the China South Sea.</title>
        <authorList>
            <person name="Dong C."/>
            <person name="Lai Q."/>
            <person name="Shao Z."/>
        </authorList>
    </citation>
    <scope>NUCLEOTIDE SEQUENCE [LARGE SCALE GENOMIC DNA]</scope>
    <source>
        <strain evidence="2 3">139Z-12</strain>
    </source>
</reference>
<dbReference type="SUPFAM" id="SSF52833">
    <property type="entry name" value="Thioredoxin-like"/>
    <property type="match status" value="1"/>
</dbReference>
<organism evidence="2 3">
    <name type="scientific">Thalassospira lohafexi</name>
    <dbReference type="NCBI Taxonomy" id="744227"/>
    <lineage>
        <taxon>Bacteria</taxon>
        <taxon>Pseudomonadati</taxon>
        <taxon>Pseudomonadota</taxon>
        <taxon>Alphaproteobacteria</taxon>
        <taxon>Rhodospirillales</taxon>
        <taxon>Thalassospiraceae</taxon>
        <taxon>Thalassospira</taxon>
    </lineage>
</organism>
<comment type="caution">
    <text evidence="2">The sequence shown here is derived from an EMBL/GenBank/DDBJ whole genome shotgun (WGS) entry which is preliminary data.</text>
</comment>
<name>A0A2N3LAW9_9PROT</name>
<dbReference type="InterPro" id="IPR036249">
    <property type="entry name" value="Thioredoxin-like_sf"/>
</dbReference>
<proteinExistence type="predicted"/>
<dbReference type="AlphaFoldDB" id="A0A2N3LAW9"/>
<evidence type="ECO:0000313" key="3">
    <source>
        <dbReference type="Proteomes" id="UP000233332"/>
    </source>
</evidence>